<sequence length="161" mass="17860">MNTPVGKPSQPQIKYHRMMTLDAKVPLTIVSAGPSDQSIAHYLSPDVAVAPVLRSGLQMDMPASFPTMKPLIIVEDIANTSARLMQPGSTDPIQIRQQLMNINRINSRFNYPDPTKGYRGGNYVGVLWKKKIVAEERGIWPLRNEPVVDEGNDQRPLSVAP</sequence>
<dbReference type="EMBL" id="JAWWNJ010000063">
    <property type="protein sequence ID" value="KAK7012840.1"/>
    <property type="molecule type" value="Genomic_DNA"/>
</dbReference>
<accession>A0AAW0AJE9</accession>
<evidence type="ECO:0000313" key="1">
    <source>
        <dbReference type="EMBL" id="KAK7012840.1"/>
    </source>
</evidence>
<dbReference type="AlphaFoldDB" id="A0AAW0AJE9"/>
<comment type="caution">
    <text evidence="1">The sequence shown here is derived from an EMBL/GenBank/DDBJ whole genome shotgun (WGS) entry which is preliminary data.</text>
</comment>
<name>A0AAW0AJE9_9AGAR</name>
<reference evidence="1 2" key="1">
    <citation type="journal article" date="2024" name="J Genomics">
        <title>Draft genome sequencing and assembly of Favolaschia claudopus CIRM-BRFM 2984 isolated from oak limbs.</title>
        <authorList>
            <person name="Navarro D."/>
            <person name="Drula E."/>
            <person name="Chaduli D."/>
            <person name="Cazenave R."/>
            <person name="Ahrendt S."/>
            <person name="Wang J."/>
            <person name="Lipzen A."/>
            <person name="Daum C."/>
            <person name="Barry K."/>
            <person name="Grigoriev I.V."/>
            <person name="Favel A."/>
            <person name="Rosso M.N."/>
            <person name="Martin F."/>
        </authorList>
    </citation>
    <scope>NUCLEOTIDE SEQUENCE [LARGE SCALE GENOMIC DNA]</scope>
    <source>
        <strain evidence="1 2">CIRM-BRFM 2984</strain>
    </source>
</reference>
<organism evidence="1 2">
    <name type="scientific">Favolaschia claudopus</name>
    <dbReference type="NCBI Taxonomy" id="2862362"/>
    <lineage>
        <taxon>Eukaryota</taxon>
        <taxon>Fungi</taxon>
        <taxon>Dikarya</taxon>
        <taxon>Basidiomycota</taxon>
        <taxon>Agaricomycotina</taxon>
        <taxon>Agaricomycetes</taxon>
        <taxon>Agaricomycetidae</taxon>
        <taxon>Agaricales</taxon>
        <taxon>Marasmiineae</taxon>
        <taxon>Mycenaceae</taxon>
        <taxon>Favolaschia</taxon>
    </lineage>
</organism>
<gene>
    <name evidence="1" type="ORF">R3P38DRAFT_1561307</name>
</gene>
<proteinExistence type="predicted"/>
<dbReference type="Proteomes" id="UP001362999">
    <property type="component" value="Unassembled WGS sequence"/>
</dbReference>
<protein>
    <submittedName>
        <fullName evidence="1">Uncharacterized protein</fullName>
    </submittedName>
</protein>
<keyword evidence="2" id="KW-1185">Reference proteome</keyword>
<evidence type="ECO:0000313" key="2">
    <source>
        <dbReference type="Proteomes" id="UP001362999"/>
    </source>
</evidence>